<evidence type="ECO:0000256" key="2">
    <source>
        <dbReference type="ARBA" id="ARBA00010876"/>
    </source>
</evidence>
<dbReference type="GO" id="GO:0003723">
    <property type="term" value="F:RNA binding"/>
    <property type="evidence" value="ECO:0007669"/>
    <property type="project" value="InterPro"/>
</dbReference>
<gene>
    <name evidence="6" type="ORF">IAC18_03625</name>
</gene>
<comment type="catalytic activity">
    <reaction evidence="1 4">
        <text>a uridine in RNA = a pseudouridine in RNA</text>
        <dbReference type="Rhea" id="RHEA:48348"/>
        <dbReference type="Rhea" id="RHEA-COMP:12068"/>
        <dbReference type="Rhea" id="RHEA-COMP:12069"/>
        <dbReference type="ChEBI" id="CHEBI:65314"/>
        <dbReference type="ChEBI" id="CHEBI:65315"/>
    </reaction>
</comment>
<evidence type="ECO:0000313" key="7">
    <source>
        <dbReference type="Proteomes" id="UP000824001"/>
    </source>
</evidence>
<reference evidence="6" key="2">
    <citation type="journal article" date="2021" name="PeerJ">
        <title>Extensive microbial diversity within the chicken gut microbiome revealed by metagenomics and culture.</title>
        <authorList>
            <person name="Gilroy R."/>
            <person name="Ravi A."/>
            <person name="Getino M."/>
            <person name="Pursley I."/>
            <person name="Horton D.L."/>
            <person name="Alikhan N.F."/>
            <person name="Baker D."/>
            <person name="Gharbi K."/>
            <person name="Hall N."/>
            <person name="Watson M."/>
            <person name="Adriaenssens E.M."/>
            <person name="Foster-Nyarko E."/>
            <person name="Jarju S."/>
            <person name="Secka A."/>
            <person name="Antonio M."/>
            <person name="Oren A."/>
            <person name="Chaudhuri R.R."/>
            <person name="La Ragione R."/>
            <person name="Hildebrand F."/>
            <person name="Pallen M.J."/>
        </authorList>
    </citation>
    <scope>NUCLEOTIDE SEQUENCE</scope>
    <source>
        <strain evidence="6">ChiHjej10B9-9673</strain>
    </source>
</reference>
<dbReference type="Pfam" id="PF00849">
    <property type="entry name" value="PseudoU_synth_2"/>
    <property type="match status" value="1"/>
</dbReference>
<protein>
    <recommendedName>
        <fullName evidence="4">Pseudouridine synthase</fullName>
        <ecNumber evidence="4">5.4.99.-</ecNumber>
    </recommendedName>
</protein>
<sequence length="290" mass="31278">MSSRTLRFTVPPEGEGKRARAVLQGALGLSAGLVTRLKHRENSLRINGVPARTVDVLRAGDLVEVEVGDAKPGAFAPARGALDVVWEDEDILIINKPAGVAVHGRSDRGEPTVGSLVAAYLGTNAPFHPVNRLDRGTTGLMCAAKTGWMHERLRRILHTPDFRREYLAVCTGTLPGESGVIDAPIARFGEEKRFCVSPEGAPSLTRWELVSRRGGLSLVRLRPETGRTHQIRVHMASMGCPLLGDRLYGRASPLIARPALHSSALLLRHPLTGEEISVSAPLPEDMAALI</sequence>
<dbReference type="Proteomes" id="UP000824001">
    <property type="component" value="Unassembled WGS sequence"/>
</dbReference>
<dbReference type="InterPro" id="IPR050188">
    <property type="entry name" value="RluA_PseudoU_synthase"/>
</dbReference>
<dbReference type="SUPFAM" id="SSF55120">
    <property type="entry name" value="Pseudouridine synthase"/>
    <property type="match status" value="1"/>
</dbReference>
<dbReference type="AlphaFoldDB" id="A0A9D1JUY9"/>
<dbReference type="NCBIfam" id="TIGR00005">
    <property type="entry name" value="rluA_subfam"/>
    <property type="match status" value="1"/>
</dbReference>
<dbReference type="EC" id="5.4.99.-" evidence="4"/>
<reference evidence="6" key="1">
    <citation type="submission" date="2020-10" db="EMBL/GenBank/DDBJ databases">
        <authorList>
            <person name="Gilroy R."/>
        </authorList>
    </citation>
    <scope>NUCLEOTIDE SEQUENCE</scope>
    <source>
        <strain evidence="6">ChiHjej10B9-9673</strain>
    </source>
</reference>
<name>A0A9D1JUY9_9FIRM</name>
<proteinExistence type="inferred from homology"/>
<feature type="active site" evidence="3">
    <location>
        <position position="134"/>
    </location>
</feature>
<dbReference type="InterPro" id="IPR006145">
    <property type="entry name" value="PsdUridine_synth_RsuA/RluA"/>
</dbReference>
<accession>A0A9D1JUY9</accession>
<dbReference type="GO" id="GO:0009982">
    <property type="term" value="F:pseudouridine synthase activity"/>
    <property type="evidence" value="ECO:0007669"/>
    <property type="project" value="InterPro"/>
</dbReference>
<comment type="caution">
    <text evidence="6">The sequence shown here is derived from an EMBL/GenBank/DDBJ whole genome shotgun (WGS) entry which is preliminary data.</text>
</comment>
<dbReference type="GO" id="GO:0140098">
    <property type="term" value="F:catalytic activity, acting on RNA"/>
    <property type="evidence" value="ECO:0007669"/>
    <property type="project" value="UniProtKB-ARBA"/>
</dbReference>
<comment type="function">
    <text evidence="4">Responsible for synthesis of pseudouridine from uracil.</text>
</comment>
<dbReference type="GO" id="GO:0000455">
    <property type="term" value="P:enzyme-directed rRNA pseudouridine synthesis"/>
    <property type="evidence" value="ECO:0007669"/>
    <property type="project" value="TreeGrafter"/>
</dbReference>
<dbReference type="CDD" id="cd02869">
    <property type="entry name" value="PseudoU_synth_RluA_like"/>
    <property type="match status" value="1"/>
</dbReference>
<dbReference type="InterPro" id="IPR006225">
    <property type="entry name" value="PsdUridine_synth_RluC/D"/>
</dbReference>
<feature type="domain" description="Pseudouridine synthase RsuA/RluA-like" evidence="5">
    <location>
        <begin position="90"/>
        <end position="237"/>
    </location>
</feature>
<evidence type="ECO:0000256" key="3">
    <source>
        <dbReference type="PIRSR" id="PIRSR606225-1"/>
    </source>
</evidence>
<comment type="similarity">
    <text evidence="2 4">Belongs to the pseudouridine synthase RluA family.</text>
</comment>
<dbReference type="PANTHER" id="PTHR21600">
    <property type="entry name" value="MITOCHONDRIAL RNA PSEUDOURIDINE SYNTHASE"/>
    <property type="match status" value="1"/>
</dbReference>
<keyword evidence="4" id="KW-0413">Isomerase</keyword>
<evidence type="ECO:0000259" key="5">
    <source>
        <dbReference type="Pfam" id="PF00849"/>
    </source>
</evidence>
<organism evidence="6 7">
    <name type="scientific">Candidatus Scatomorpha merdipullorum</name>
    <dbReference type="NCBI Taxonomy" id="2840927"/>
    <lineage>
        <taxon>Bacteria</taxon>
        <taxon>Bacillati</taxon>
        <taxon>Bacillota</taxon>
        <taxon>Clostridia</taxon>
        <taxon>Eubacteriales</taxon>
        <taxon>Candidatus Scatomorpha</taxon>
    </lineage>
</organism>
<dbReference type="InterPro" id="IPR020103">
    <property type="entry name" value="PsdUridine_synth_cat_dom_sf"/>
</dbReference>
<evidence type="ECO:0000313" key="6">
    <source>
        <dbReference type="EMBL" id="HIS66637.1"/>
    </source>
</evidence>
<dbReference type="EMBL" id="DVJK01000103">
    <property type="protein sequence ID" value="HIS66637.1"/>
    <property type="molecule type" value="Genomic_DNA"/>
</dbReference>
<dbReference type="Gene3D" id="3.30.2350.10">
    <property type="entry name" value="Pseudouridine synthase"/>
    <property type="match status" value="1"/>
</dbReference>
<dbReference type="PANTHER" id="PTHR21600:SF44">
    <property type="entry name" value="RIBOSOMAL LARGE SUBUNIT PSEUDOURIDINE SYNTHASE D"/>
    <property type="match status" value="1"/>
</dbReference>
<evidence type="ECO:0000256" key="4">
    <source>
        <dbReference type="RuleBase" id="RU362028"/>
    </source>
</evidence>
<evidence type="ECO:0000256" key="1">
    <source>
        <dbReference type="ARBA" id="ARBA00000073"/>
    </source>
</evidence>